<accession>A0ABR0NQA3</accession>
<evidence type="ECO:0000313" key="1">
    <source>
        <dbReference type="EMBL" id="KAK5803523.1"/>
    </source>
</evidence>
<organism evidence="1 2">
    <name type="scientific">Gossypium arboreum</name>
    <name type="common">Tree cotton</name>
    <name type="synonym">Gossypium nanking</name>
    <dbReference type="NCBI Taxonomy" id="29729"/>
    <lineage>
        <taxon>Eukaryota</taxon>
        <taxon>Viridiplantae</taxon>
        <taxon>Streptophyta</taxon>
        <taxon>Embryophyta</taxon>
        <taxon>Tracheophyta</taxon>
        <taxon>Spermatophyta</taxon>
        <taxon>Magnoliopsida</taxon>
        <taxon>eudicotyledons</taxon>
        <taxon>Gunneridae</taxon>
        <taxon>Pentapetalae</taxon>
        <taxon>rosids</taxon>
        <taxon>malvids</taxon>
        <taxon>Malvales</taxon>
        <taxon>Malvaceae</taxon>
        <taxon>Malvoideae</taxon>
        <taxon>Gossypium</taxon>
    </lineage>
</organism>
<reference evidence="1 2" key="1">
    <citation type="submission" date="2023-03" db="EMBL/GenBank/DDBJ databases">
        <title>WGS of Gossypium arboreum.</title>
        <authorList>
            <person name="Yu D."/>
        </authorList>
    </citation>
    <scope>NUCLEOTIDE SEQUENCE [LARGE SCALE GENOMIC DNA]</scope>
    <source>
        <tissue evidence="1">Leaf</tissue>
    </source>
</reference>
<comment type="caution">
    <text evidence="1">The sequence shown here is derived from an EMBL/GenBank/DDBJ whole genome shotgun (WGS) entry which is preliminary data.</text>
</comment>
<dbReference type="Proteomes" id="UP001358586">
    <property type="component" value="Chromosome 9"/>
</dbReference>
<name>A0ABR0NQA3_GOSAR</name>
<sequence length="108" mass="12098">MNTGRGYYIQSLLSELYAPVKTNALVWCDSSAAIAVASNLVMHSKFKHVELDLFFVREKVADGSFQVGHISNQDQIADILTKPLSIGLFSKFRSQLRVVPNNREVLSR</sequence>
<gene>
    <name evidence="1" type="ORF">PVK06_031170</name>
</gene>
<dbReference type="EMBL" id="JARKNE010000009">
    <property type="protein sequence ID" value="KAK5803523.1"/>
    <property type="molecule type" value="Genomic_DNA"/>
</dbReference>
<dbReference type="CDD" id="cd09272">
    <property type="entry name" value="RNase_HI_RT_Ty1"/>
    <property type="match status" value="1"/>
</dbReference>
<evidence type="ECO:0000313" key="2">
    <source>
        <dbReference type="Proteomes" id="UP001358586"/>
    </source>
</evidence>
<keyword evidence="2" id="KW-1185">Reference proteome</keyword>
<proteinExistence type="predicted"/>
<protein>
    <submittedName>
        <fullName evidence="1">Uncharacterized protein</fullName>
    </submittedName>
</protein>